<dbReference type="InterPro" id="IPR003159">
    <property type="entry name" value="Lyase_8_central_dom"/>
</dbReference>
<dbReference type="PROSITE" id="PS51318">
    <property type="entry name" value="TAT"/>
    <property type="match status" value="1"/>
</dbReference>
<dbReference type="GO" id="GO:0005975">
    <property type="term" value="P:carbohydrate metabolic process"/>
    <property type="evidence" value="ECO:0007669"/>
    <property type="project" value="InterPro"/>
</dbReference>
<reference evidence="9 10" key="1">
    <citation type="journal article" date="2009" name="Stand. Genomic Sci.">
        <title>Complete genome sequence of Stackebrandtia nassauensis type strain (LLR-40K-21).</title>
        <authorList>
            <person name="Munk C."/>
            <person name="Lapidus A."/>
            <person name="Copeland A."/>
            <person name="Jando M."/>
            <person name="Mayilraj S."/>
            <person name="Glavina Del Rio T."/>
            <person name="Nolan M."/>
            <person name="Chen F."/>
            <person name="Lucas S."/>
            <person name="Tice H."/>
            <person name="Cheng J.F."/>
            <person name="Han C."/>
            <person name="Detter J.C."/>
            <person name="Bruce D."/>
            <person name="Goodwin L."/>
            <person name="Chain P."/>
            <person name="Pitluck S."/>
            <person name="Goker M."/>
            <person name="Ovchinikova G."/>
            <person name="Pati A."/>
            <person name="Ivanova N."/>
            <person name="Mavromatis K."/>
            <person name="Chen A."/>
            <person name="Palaniappan K."/>
            <person name="Land M."/>
            <person name="Hauser L."/>
            <person name="Chang Y.J."/>
            <person name="Jeffries C.D."/>
            <person name="Bristow J."/>
            <person name="Eisen J.A."/>
            <person name="Markowitz V."/>
            <person name="Hugenholtz P."/>
            <person name="Kyrpides N.C."/>
            <person name="Klenk H.P."/>
        </authorList>
    </citation>
    <scope>NUCLEOTIDE SEQUENCE [LARGE SCALE GENOMIC DNA]</scope>
    <source>
        <strain evidence="10">DSM 44728 / CIP 108903 / NRRL B-16338 / NBRC 102104 / LLR-40K-21</strain>
    </source>
</reference>
<dbReference type="Pfam" id="PF02884">
    <property type="entry name" value="Lyase_8_C"/>
    <property type="match status" value="1"/>
</dbReference>
<dbReference type="SUPFAM" id="SSF74650">
    <property type="entry name" value="Galactose mutarotase-like"/>
    <property type="match status" value="1"/>
</dbReference>
<dbReference type="Proteomes" id="UP000000844">
    <property type="component" value="Chromosome"/>
</dbReference>
<dbReference type="InterPro" id="IPR004103">
    <property type="entry name" value="Lyase_8_C"/>
</dbReference>
<feature type="active site" evidence="4">
    <location>
        <position position="265"/>
    </location>
</feature>
<keyword evidence="3 9" id="KW-0456">Lyase</keyword>
<sequence>MPRRRSVLSLAAAIAVTGPVLLGAKGAFAADDDYAAALERWRGLLTGGGDYDPADEKLAAAIGRVDATAKRYRDGFIRDGGRTTLWEDLPGTDAQTANTMLTRLQAMANAYGTKGSAYEGNAGYREDIVDGLSWIYDNRYHEGLPEQGNWWHWEIGMPMAVASTVPLLRDGIPAELTGKLMRAVAHFVPDPTYRTNNPSIEETGANRTDKVLVTAVRGLLSRDAAVLAMGRDALSQVFDYVDSGDGFYRDGSFVQHTYFAYTGSYGNVLIGSMAKSLAVLAGSPWDVTDADRVNVYAWLREAFAPVVFRGQYLAHVRGRSIARKASDDHDLARGLIASAAYLHPAAGTEDGKWIGETLAGWIEADDFKPFEDHAGVPSIVATRKAVAGATAAGDAVFHKQFAAMDRMVHAREGYVFTVSARGNRIAAYESGNGENLYGFYTGEGMTYLYTGDLAQYSDGFWPTVDPYRLAGTTVATEATYPRSATDTGFGAHLGPNKWVGGSSLGDGLGAYGMAFTAQTDPGTEAPIDLKGKKSWFTVGDVVVALGSDITASEVAAQTTVENRRVPDGGTTITVDGEGVDSDGWDASLSGVGWLSVPGAGGYVFTGSTEGLRGLGDRRTGRWSDIGADPEGGEGDEVTRDFATVWFDHGAAPSAASYEYTVLPGADAEATAAYAADPSVTVTDNSADVHAVRGARGRRAANFWNPGTADGVITVDQPSSVVMVEDGGEIAVAVSDPKQSGVVVTVVVARATSAVIEADENVKVSMDGAKTTITVDTRGRAGLPSTARLSAST</sequence>
<feature type="domain" description="Polysaccharide lyase family 8 central" evidence="6">
    <location>
        <begin position="398"/>
        <end position="666"/>
    </location>
</feature>
<evidence type="ECO:0000256" key="3">
    <source>
        <dbReference type="ARBA" id="ARBA00023239"/>
    </source>
</evidence>
<dbReference type="Pfam" id="PF02278">
    <property type="entry name" value="Lyase_8"/>
    <property type="match status" value="1"/>
</dbReference>
<dbReference type="InterPro" id="IPR011071">
    <property type="entry name" value="Lyase_8-like_C"/>
</dbReference>
<dbReference type="STRING" id="446470.Snas_0850"/>
<dbReference type="SUPFAM" id="SSF49863">
    <property type="entry name" value="Hyaluronate lyase-like, C-terminal domain"/>
    <property type="match status" value="1"/>
</dbReference>
<evidence type="ECO:0000259" key="7">
    <source>
        <dbReference type="Pfam" id="PF02884"/>
    </source>
</evidence>
<dbReference type="CAZy" id="PL8">
    <property type="family name" value="Polysaccharide Lyase Family 8"/>
</dbReference>
<dbReference type="PANTHER" id="PTHR38481">
    <property type="entry name" value="HYALURONATE LYASE"/>
    <property type="match status" value="1"/>
</dbReference>
<name>D3Q856_STANL</name>
<keyword evidence="2 5" id="KW-0732">Signal</keyword>
<feature type="active site" evidence="4">
    <location>
        <position position="256"/>
    </location>
</feature>
<proteinExistence type="inferred from homology"/>
<feature type="active site" evidence="4">
    <location>
        <position position="319"/>
    </location>
</feature>
<dbReference type="Gene3D" id="1.50.10.100">
    <property type="entry name" value="Chondroitin AC/alginate lyase"/>
    <property type="match status" value="1"/>
</dbReference>
<dbReference type="EC" id="4.2.2.1" evidence="9"/>
<dbReference type="Gene3D" id="2.70.98.10">
    <property type="match status" value="1"/>
</dbReference>
<comment type="similarity">
    <text evidence="1">Belongs to the polysaccharide lyase 8 family.</text>
</comment>
<evidence type="ECO:0000313" key="10">
    <source>
        <dbReference type="Proteomes" id="UP000000844"/>
    </source>
</evidence>
<protein>
    <submittedName>
        <fullName evidence="9">Hyaluronate lyase</fullName>
        <ecNumber evidence="9">4.2.2.1</ecNumber>
    </submittedName>
</protein>
<dbReference type="eggNOG" id="COG5492">
    <property type="taxonomic scope" value="Bacteria"/>
</dbReference>
<dbReference type="InterPro" id="IPR008929">
    <property type="entry name" value="Chondroitin_lyas"/>
</dbReference>
<accession>D3Q856</accession>
<evidence type="ECO:0000256" key="1">
    <source>
        <dbReference type="ARBA" id="ARBA00006699"/>
    </source>
</evidence>
<dbReference type="InterPro" id="IPR038970">
    <property type="entry name" value="Lyase_8"/>
</dbReference>
<dbReference type="InterPro" id="IPR011013">
    <property type="entry name" value="Gal_mutarotase_sf_dom"/>
</dbReference>
<dbReference type="InterPro" id="IPR014718">
    <property type="entry name" value="GH-type_carb-bd"/>
</dbReference>
<dbReference type="InterPro" id="IPR006311">
    <property type="entry name" value="TAT_signal"/>
</dbReference>
<dbReference type="HOGENOM" id="CLU_004172_4_1_11"/>
<dbReference type="CDD" id="cd01083">
    <property type="entry name" value="GAG_Lyase"/>
    <property type="match status" value="1"/>
</dbReference>
<dbReference type="RefSeq" id="WP_013016132.1">
    <property type="nucleotide sequence ID" value="NC_013947.1"/>
</dbReference>
<evidence type="ECO:0000256" key="2">
    <source>
        <dbReference type="ARBA" id="ARBA00022729"/>
    </source>
</evidence>
<dbReference type="PANTHER" id="PTHR38481:SF1">
    <property type="entry name" value="HYALURONATE LYASE"/>
    <property type="match status" value="1"/>
</dbReference>
<feature type="chain" id="PRO_5003049783" evidence="5">
    <location>
        <begin position="30"/>
        <end position="792"/>
    </location>
</feature>
<dbReference type="GO" id="GO:0030340">
    <property type="term" value="F:hyaluronate lyase activity"/>
    <property type="evidence" value="ECO:0007669"/>
    <property type="project" value="UniProtKB-EC"/>
</dbReference>
<dbReference type="SUPFAM" id="SSF48230">
    <property type="entry name" value="Chondroitin AC/alginate lyase"/>
    <property type="match status" value="1"/>
</dbReference>
<organism evidence="9 10">
    <name type="scientific">Stackebrandtia nassauensis (strain DSM 44728 / CIP 108903 / NRRL B-16338 / NBRC 102104 / LLR-40K-21)</name>
    <dbReference type="NCBI Taxonomy" id="446470"/>
    <lineage>
        <taxon>Bacteria</taxon>
        <taxon>Bacillati</taxon>
        <taxon>Actinomycetota</taxon>
        <taxon>Actinomycetes</taxon>
        <taxon>Glycomycetales</taxon>
        <taxon>Glycomycetaceae</taxon>
        <taxon>Stackebrandtia</taxon>
    </lineage>
</organism>
<evidence type="ECO:0000256" key="5">
    <source>
        <dbReference type="SAM" id="SignalP"/>
    </source>
</evidence>
<evidence type="ECO:0000313" key="9">
    <source>
        <dbReference type="EMBL" id="ADD40561.1"/>
    </source>
</evidence>
<feature type="signal peptide" evidence="5">
    <location>
        <begin position="1"/>
        <end position="29"/>
    </location>
</feature>
<dbReference type="Pfam" id="PF08124">
    <property type="entry name" value="Lyase_8_N"/>
    <property type="match status" value="1"/>
</dbReference>
<evidence type="ECO:0000256" key="4">
    <source>
        <dbReference type="PIRSR" id="PIRSR638970-1"/>
    </source>
</evidence>
<feature type="domain" description="Polysaccharide lyase 8 N-terminal alpha-helical" evidence="8">
    <location>
        <begin position="41"/>
        <end position="345"/>
    </location>
</feature>
<dbReference type="EMBL" id="CP001778">
    <property type="protein sequence ID" value="ADD40561.1"/>
    <property type="molecule type" value="Genomic_DNA"/>
</dbReference>
<dbReference type="AlphaFoldDB" id="D3Q856"/>
<dbReference type="KEGG" id="sna:Snas_0850"/>
<dbReference type="Gene3D" id="2.60.220.10">
    <property type="entry name" value="Polysaccharide lyase family 8-like, C-terminal"/>
    <property type="match status" value="1"/>
</dbReference>
<dbReference type="GO" id="GO:0005576">
    <property type="term" value="C:extracellular region"/>
    <property type="evidence" value="ECO:0007669"/>
    <property type="project" value="InterPro"/>
</dbReference>
<feature type="domain" description="Polysaccharide lyase family 8 C-terminal" evidence="7">
    <location>
        <begin position="680"/>
        <end position="741"/>
    </location>
</feature>
<gene>
    <name evidence="9" type="ordered locus">Snas_0850</name>
</gene>
<dbReference type="InterPro" id="IPR012970">
    <property type="entry name" value="Lyase_8_alpha_N"/>
</dbReference>
<dbReference type="GO" id="GO:0030246">
    <property type="term" value="F:carbohydrate binding"/>
    <property type="evidence" value="ECO:0007669"/>
    <property type="project" value="InterPro"/>
</dbReference>
<keyword evidence="10" id="KW-1185">Reference proteome</keyword>
<evidence type="ECO:0000259" key="6">
    <source>
        <dbReference type="Pfam" id="PF02278"/>
    </source>
</evidence>
<evidence type="ECO:0000259" key="8">
    <source>
        <dbReference type="Pfam" id="PF08124"/>
    </source>
</evidence>